<accession>A0A1R3FYF5</accession>
<name>A0A1R3FYF5_COCAP</name>
<dbReference type="Proteomes" id="UP000188268">
    <property type="component" value="Unassembled WGS sequence"/>
</dbReference>
<sequence length="57" mass="6562">MAVESCNDQVTLGLHEEANHYKGSKCCEARIYYAYAYNRRLSYGGRRLSMKADTFGY</sequence>
<protein>
    <submittedName>
        <fullName evidence="1">Uncharacterized protein</fullName>
    </submittedName>
</protein>
<dbReference type="Gramene" id="OMO50863">
    <property type="protein sequence ID" value="OMO50863"/>
    <property type="gene ID" value="CCACVL1_30187"/>
</dbReference>
<keyword evidence="2" id="KW-1185">Reference proteome</keyword>
<dbReference type="EMBL" id="AWWV01016016">
    <property type="protein sequence ID" value="OMO50863.1"/>
    <property type="molecule type" value="Genomic_DNA"/>
</dbReference>
<organism evidence="1 2">
    <name type="scientific">Corchorus capsularis</name>
    <name type="common">Jute</name>
    <dbReference type="NCBI Taxonomy" id="210143"/>
    <lineage>
        <taxon>Eukaryota</taxon>
        <taxon>Viridiplantae</taxon>
        <taxon>Streptophyta</taxon>
        <taxon>Embryophyta</taxon>
        <taxon>Tracheophyta</taxon>
        <taxon>Spermatophyta</taxon>
        <taxon>Magnoliopsida</taxon>
        <taxon>eudicotyledons</taxon>
        <taxon>Gunneridae</taxon>
        <taxon>Pentapetalae</taxon>
        <taxon>rosids</taxon>
        <taxon>malvids</taxon>
        <taxon>Malvales</taxon>
        <taxon>Malvaceae</taxon>
        <taxon>Grewioideae</taxon>
        <taxon>Apeibeae</taxon>
        <taxon>Corchorus</taxon>
    </lineage>
</organism>
<comment type="caution">
    <text evidence="1">The sequence shown here is derived from an EMBL/GenBank/DDBJ whole genome shotgun (WGS) entry which is preliminary data.</text>
</comment>
<dbReference type="AlphaFoldDB" id="A0A1R3FYF5"/>
<evidence type="ECO:0000313" key="1">
    <source>
        <dbReference type="EMBL" id="OMO50863.1"/>
    </source>
</evidence>
<evidence type="ECO:0000313" key="2">
    <source>
        <dbReference type="Proteomes" id="UP000188268"/>
    </source>
</evidence>
<gene>
    <name evidence="1" type="ORF">CCACVL1_30187</name>
</gene>
<reference evidence="1 2" key="1">
    <citation type="submission" date="2013-09" db="EMBL/GenBank/DDBJ databases">
        <title>Corchorus capsularis genome sequencing.</title>
        <authorList>
            <person name="Alam M."/>
            <person name="Haque M.S."/>
            <person name="Islam M.S."/>
            <person name="Emdad E.M."/>
            <person name="Islam M.M."/>
            <person name="Ahmed B."/>
            <person name="Halim A."/>
            <person name="Hossen Q.M.M."/>
            <person name="Hossain M.Z."/>
            <person name="Ahmed R."/>
            <person name="Khan M.M."/>
            <person name="Islam R."/>
            <person name="Rashid M.M."/>
            <person name="Khan S.A."/>
            <person name="Rahman M.S."/>
            <person name="Alam M."/>
        </authorList>
    </citation>
    <scope>NUCLEOTIDE SEQUENCE [LARGE SCALE GENOMIC DNA]</scope>
    <source>
        <strain evidence="2">cv. CVL-1</strain>
        <tissue evidence="1">Whole seedling</tissue>
    </source>
</reference>
<proteinExistence type="predicted"/>